<proteinExistence type="predicted"/>
<protein>
    <recommendedName>
        <fullName evidence="1">CRISPR-associated protein Cas6 C-terminal domain-containing protein</fullName>
    </recommendedName>
</protein>
<gene>
    <name evidence="2" type="ORF">AN618_22450</name>
</gene>
<keyword evidence="3" id="KW-1185">Reference proteome</keyword>
<dbReference type="EMBL" id="LOED01000044">
    <property type="protein sequence ID" value="KXG74598.1"/>
    <property type="molecule type" value="Genomic_DNA"/>
</dbReference>
<comment type="caution">
    <text evidence="2">The sequence shown here is derived from an EMBL/GenBank/DDBJ whole genome shotgun (WGS) entry which is preliminary data.</text>
</comment>
<dbReference type="AlphaFoldDB" id="A0A140L223"/>
<dbReference type="Pfam" id="PF10040">
    <property type="entry name" value="CRISPR_Cas6"/>
    <property type="match status" value="1"/>
</dbReference>
<accession>A0A140L223</accession>
<sequence>MRIKYSTQNPLSPKRANAVVYNMFSDFHPIRKGHDCYTKLFSIKNLRKDGFALSIQILPERTVKERGEQYGLKIKAVEYSVERKMPDLSDVKGFEIRFTSPTSFYYNGIDVPYFDPYIFWQGALCTYKKLKEREPLLNAKAIMQIARLEQCECKTEKLMLDDNIPFSGFTGAAKFNFTKFTPCEAKIFMYCLLEMLEYMGAGRKTGWGMGNVEFNLL</sequence>
<evidence type="ECO:0000313" key="3">
    <source>
        <dbReference type="Proteomes" id="UP000070427"/>
    </source>
</evidence>
<dbReference type="InterPro" id="IPR019267">
    <property type="entry name" value="CRISPR-assoc_Cas6_C"/>
</dbReference>
<dbReference type="Proteomes" id="UP000070427">
    <property type="component" value="Unassembled WGS sequence"/>
</dbReference>
<evidence type="ECO:0000259" key="1">
    <source>
        <dbReference type="Pfam" id="PF10040"/>
    </source>
</evidence>
<organism evidence="2 3">
    <name type="scientific">Fervidicola ferrireducens</name>
    <dbReference type="NCBI Taxonomy" id="520764"/>
    <lineage>
        <taxon>Bacteria</taxon>
        <taxon>Bacillati</taxon>
        <taxon>Bacillota</taxon>
        <taxon>Clostridia</taxon>
        <taxon>Thermosediminibacterales</taxon>
        <taxon>Thermosediminibacteraceae</taxon>
        <taxon>Fervidicola</taxon>
    </lineage>
</organism>
<dbReference type="InParanoid" id="A0A140L223"/>
<evidence type="ECO:0000313" key="2">
    <source>
        <dbReference type="EMBL" id="KXG74598.1"/>
    </source>
</evidence>
<name>A0A140L223_9FIRM</name>
<dbReference type="Gene3D" id="3.30.70.1900">
    <property type="match status" value="1"/>
</dbReference>
<reference evidence="2 3" key="1">
    <citation type="submission" date="2015-12" db="EMBL/GenBank/DDBJ databases">
        <title>Draft genome sequnece of Fervidicola ferrireducens strain Y170.</title>
        <authorList>
            <person name="Patel B.K."/>
        </authorList>
    </citation>
    <scope>NUCLEOTIDE SEQUENCE [LARGE SCALE GENOMIC DNA]</scope>
    <source>
        <strain evidence="2 3">Y170</strain>
    </source>
</reference>
<feature type="domain" description="CRISPR-associated protein Cas6 C-terminal" evidence="1">
    <location>
        <begin position="96"/>
        <end position="212"/>
    </location>
</feature>